<dbReference type="SMART" id="SM00325">
    <property type="entry name" value="RhoGEF"/>
    <property type="match status" value="1"/>
</dbReference>
<evidence type="ECO:0000259" key="2">
    <source>
        <dbReference type="PROSITE" id="PS50010"/>
    </source>
</evidence>
<feature type="region of interest" description="Disordered" evidence="1">
    <location>
        <begin position="735"/>
        <end position="824"/>
    </location>
</feature>
<dbReference type="GO" id="GO:0005085">
    <property type="term" value="F:guanyl-nucleotide exchange factor activity"/>
    <property type="evidence" value="ECO:0007669"/>
    <property type="project" value="InterPro"/>
</dbReference>
<feature type="domain" description="DH" evidence="2">
    <location>
        <begin position="186"/>
        <end position="419"/>
    </location>
</feature>
<dbReference type="InterPro" id="IPR051092">
    <property type="entry name" value="FYVE_RhoGEF_PH"/>
</dbReference>
<dbReference type="InterPro" id="IPR035899">
    <property type="entry name" value="DBL_dom_sf"/>
</dbReference>
<dbReference type="InterPro" id="IPR011993">
    <property type="entry name" value="PH-like_dom_sf"/>
</dbReference>
<dbReference type="SUPFAM" id="SSF50729">
    <property type="entry name" value="PH domain-like"/>
    <property type="match status" value="1"/>
</dbReference>
<dbReference type="PANTHER" id="PTHR12673:SF159">
    <property type="entry name" value="LD03170P"/>
    <property type="match status" value="1"/>
</dbReference>
<evidence type="ECO:0000313" key="4">
    <source>
        <dbReference type="Proteomes" id="UP000054383"/>
    </source>
</evidence>
<dbReference type="Pfam" id="PF00621">
    <property type="entry name" value="RhoGEF"/>
    <property type="match status" value="1"/>
</dbReference>
<dbReference type="PROSITE" id="PS50010">
    <property type="entry name" value="DH_2"/>
    <property type="match status" value="1"/>
</dbReference>
<name>A0A0U1M6A1_TALIS</name>
<reference evidence="3 4" key="1">
    <citation type="submission" date="2015-04" db="EMBL/GenBank/DDBJ databases">
        <authorList>
            <person name="Syromyatnikov M.Y."/>
            <person name="Popov V.N."/>
        </authorList>
    </citation>
    <scope>NUCLEOTIDE SEQUENCE [LARGE SCALE GENOMIC DNA]</scope>
    <source>
        <strain evidence="3">WF-38-12</strain>
    </source>
</reference>
<gene>
    <name evidence="3" type="ORF">PISL3812_07918</name>
</gene>
<sequence>MSASHGDSSATGYEYEGKQESEPESGSAMSAELCQILQHVGTSPGQTPSLVCPSLLTLSSGPDIHVLYPWTRWVESLRSKKHRGPKPSAHVDGWLDGSPAIAEEGKEPLAPSIQGMESRDQMSGCSSSILGRVKTASLSIQTSSEPKSRTNTITSNSIVPSRRSVESTQSTLYSMMSHGSRLRAVKRRHILREIYSSEANYVHGLQTLVQILSAYLTMRPAIIRDLQRLFDMHDSFKRKLETVSPQSVEVTPLGAINGKPRIIQKIQSRPLLARNLRRVVGEKSRKDWADPSEALLVAMEIDRLTSGFGLYESFVRTFDILAEDLTILRQSRPADGFWAEGIEALSKSVDSTQRRKENGKKSLTVDDLMAKPVQRVCKYRLLLSELLKTIPESEYPLAHSKIKAVLEKNVEAVDRINTVVGNPNLRMRIAKTIALHERLEYDNSGIVENVYQDLGPLILCGVLHVAYSSPNSVNGQYLACILFSSYILLAKPRNDTRRLTLVASIYLLDMTVDTLMNGQGVACLDTPFSWKVVFQHNKNRHELILSASSAAEERIWKTEILKASVTPPDEPPTLSLEARRFSFLSIPLKTVENDDRSLLLSRTASLRSFSSHQPLRTQQRQIIVKKTHNPVYDNEVRQLQESDLTRSGSVAKSNVNSPTVLLPLRWSRVKLERSIGDIFSHELLPYPGMTLGGADYLQTQSMMRRSIIRGISLRGVFSSRRSASLGKASALSIDDGEEIKNDEQDDNAGDVSNERQAISPASDEPITERPRAQSTDPKASQSIRRRVARATSDTVTGRPRSSWKRWPPSLSGFSLFNSRRSSSK</sequence>
<dbReference type="InterPro" id="IPR001849">
    <property type="entry name" value="PH_domain"/>
</dbReference>
<dbReference type="OrthoDB" id="8059989at2759"/>
<protein>
    <submittedName>
        <fullName evidence="3">Rac guanine nucleotide exchange factor JJ</fullName>
    </submittedName>
</protein>
<keyword evidence="4" id="KW-1185">Reference proteome</keyword>
<dbReference type="InterPro" id="IPR000219">
    <property type="entry name" value="DH_dom"/>
</dbReference>
<dbReference type="GO" id="GO:0005737">
    <property type="term" value="C:cytoplasm"/>
    <property type="evidence" value="ECO:0007669"/>
    <property type="project" value="TreeGrafter"/>
</dbReference>
<dbReference type="Gene3D" id="1.20.900.10">
    <property type="entry name" value="Dbl homology (DH) domain"/>
    <property type="match status" value="1"/>
</dbReference>
<dbReference type="PANTHER" id="PTHR12673">
    <property type="entry name" value="FACIOGENITAL DYSPLASIA PROTEIN"/>
    <property type="match status" value="1"/>
</dbReference>
<organism evidence="3 4">
    <name type="scientific">Talaromyces islandicus</name>
    <name type="common">Penicillium islandicum</name>
    <dbReference type="NCBI Taxonomy" id="28573"/>
    <lineage>
        <taxon>Eukaryota</taxon>
        <taxon>Fungi</taxon>
        <taxon>Dikarya</taxon>
        <taxon>Ascomycota</taxon>
        <taxon>Pezizomycotina</taxon>
        <taxon>Eurotiomycetes</taxon>
        <taxon>Eurotiomycetidae</taxon>
        <taxon>Eurotiales</taxon>
        <taxon>Trichocomaceae</taxon>
        <taxon>Talaromyces</taxon>
        <taxon>Talaromyces sect. Islandici</taxon>
    </lineage>
</organism>
<evidence type="ECO:0000313" key="3">
    <source>
        <dbReference type="EMBL" id="CRG90872.1"/>
    </source>
</evidence>
<dbReference type="SMART" id="SM00233">
    <property type="entry name" value="PH"/>
    <property type="match status" value="1"/>
</dbReference>
<feature type="region of interest" description="Disordered" evidence="1">
    <location>
        <begin position="1"/>
        <end position="29"/>
    </location>
</feature>
<feature type="compositionally biased region" description="Polar residues" evidence="1">
    <location>
        <begin position="772"/>
        <end position="782"/>
    </location>
</feature>
<dbReference type="STRING" id="28573.A0A0U1M6A1"/>
<dbReference type="AlphaFoldDB" id="A0A0U1M6A1"/>
<proteinExistence type="predicted"/>
<dbReference type="Gene3D" id="2.30.29.30">
    <property type="entry name" value="Pleckstrin-homology domain (PH domain)/Phosphotyrosine-binding domain (PTB)"/>
    <property type="match status" value="1"/>
</dbReference>
<feature type="compositionally biased region" description="Polar residues" evidence="1">
    <location>
        <begin position="811"/>
        <end position="824"/>
    </location>
</feature>
<evidence type="ECO:0000256" key="1">
    <source>
        <dbReference type="SAM" id="MobiDB-lite"/>
    </source>
</evidence>
<dbReference type="EMBL" id="CVMT01000008">
    <property type="protein sequence ID" value="CRG90872.1"/>
    <property type="molecule type" value="Genomic_DNA"/>
</dbReference>
<accession>A0A0U1M6A1</accession>
<dbReference type="OMA" id="WTHIQDD"/>
<dbReference type="Proteomes" id="UP000054383">
    <property type="component" value="Unassembled WGS sequence"/>
</dbReference>
<dbReference type="SUPFAM" id="SSF48065">
    <property type="entry name" value="DBL homology domain (DH-domain)"/>
    <property type="match status" value="1"/>
</dbReference>
<feature type="compositionally biased region" description="Polar residues" evidence="1">
    <location>
        <begin position="1"/>
        <end position="11"/>
    </location>
</feature>